<sequence>MRLNREERRPEMAWATLKDYIRKNNTTFRLSDVQSLIPAAFDEVTSSHWEKMR</sequence>
<organism evidence="1">
    <name type="scientific">Amphimedon queenslandica</name>
    <name type="common">Sponge</name>
    <dbReference type="NCBI Taxonomy" id="400682"/>
    <lineage>
        <taxon>Eukaryota</taxon>
        <taxon>Metazoa</taxon>
        <taxon>Porifera</taxon>
        <taxon>Demospongiae</taxon>
        <taxon>Heteroscleromorpha</taxon>
        <taxon>Haplosclerida</taxon>
        <taxon>Niphatidae</taxon>
        <taxon>Amphimedon</taxon>
    </lineage>
</organism>
<dbReference type="InParanoid" id="A0A1X7UY40"/>
<reference evidence="1" key="1">
    <citation type="submission" date="2017-05" db="UniProtKB">
        <authorList>
            <consortium name="EnsemblMetazoa"/>
        </authorList>
    </citation>
    <scope>IDENTIFICATION</scope>
</reference>
<name>A0A1X7UY40_AMPQE</name>
<dbReference type="EnsemblMetazoa" id="Aqu2.1.32444_001">
    <property type="protein sequence ID" value="Aqu2.1.32444_001"/>
    <property type="gene ID" value="Aqu2.1.32444"/>
</dbReference>
<evidence type="ECO:0000313" key="1">
    <source>
        <dbReference type="EnsemblMetazoa" id="Aqu2.1.32444_001"/>
    </source>
</evidence>
<dbReference type="AlphaFoldDB" id="A0A1X7UY40"/>
<protein>
    <submittedName>
        <fullName evidence="1">Uncharacterized protein</fullName>
    </submittedName>
</protein>
<accession>A0A1X7UY40</accession>
<proteinExistence type="predicted"/>